<comment type="caution">
    <text evidence="1">The sequence shown here is derived from an EMBL/GenBank/DDBJ whole genome shotgun (WGS) entry which is preliminary data.</text>
</comment>
<name>A0A1F7WCN7_9BACT</name>
<protein>
    <submittedName>
        <fullName evidence="1">Uncharacterized protein</fullName>
    </submittedName>
</protein>
<evidence type="ECO:0000313" key="1">
    <source>
        <dbReference type="EMBL" id="OGM00540.1"/>
    </source>
</evidence>
<sequence>MSKHAGLIKGLAAGAVLGAVAHLVLSMEHKDEKKAAIAKAADRIRRKVMAHAKSVGKLTKTAYGKIVDTTVAEFRGVKDLSEEELSELRSELKNSWDGVKVMFEKKPKAKK</sequence>
<proteinExistence type="predicted"/>
<evidence type="ECO:0000313" key="2">
    <source>
        <dbReference type="Proteomes" id="UP000176988"/>
    </source>
</evidence>
<organism evidence="1 2">
    <name type="scientific">Candidatus Uhrbacteria bacterium RIFOXYC2_FULL_47_19</name>
    <dbReference type="NCBI Taxonomy" id="1802424"/>
    <lineage>
        <taxon>Bacteria</taxon>
        <taxon>Candidatus Uhriibacteriota</taxon>
    </lineage>
</organism>
<gene>
    <name evidence="1" type="ORF">A2480_02450</name>
</gene>
<dbReference type="AlphaFoldDB" id="A0A1F7WCN7"/>
<dbReference type="EMBL" id="MGFG01000030">
    <property type="protein sequence ID" value="OGM00540.1"/>
    <property type="molecule type" value="Genomic_DNA"/>
</dbReference>
<dbReference type="Proteomes" id="UP000176988">
    <property type="component" value="Unassembled WGS sequence"/>
</dbReference>
<reference evidence="1 2" key="1">
    <citation type="journal article" date="2016" name="Nat. Commun.">
        <title>Thousands of microbial genomes shed light on interconnected biogeochemical processes in an aquifer system.</title>
        <authorList>
            <person name="Anantharaman K."/>
            <person name="Brown C.T."/>
            <person name="Hug L.A."/>
            <person name="Sharon I."/>
            <person name="Castelle C.J."/>
            <person name="Probst A.J."/>
            <person name="Thomas B.C."/>
            <person name="Singh A."/>
            <person name="Wilkins M.J."/>
            <person name="Karaoz U."/>
            <person name="Brodie E.L."/>
            <person name="Williams K.H."/>
            <person name="Hubbard S.S."/>
            <person name="Banfield J.F."/>
        </authorList>
    </citation>
    <scope>NUCLEOTIDE SEQUENCE [LARGE SCALE GENOMIC DNA]</scope>
</reference>
<accession>A0A1F7WCN7</accession>